<dbReference type="InterPro" id="IPR036890">
    <property type="entry name" value="HATPase_C_sf"/>
</dbReference>
<dbReference type="EC" id="2.7.13.3" evidence="4"/>
<evidence type="ECO:0000313" key="17">
    <source>
        <dbReference type="EMBL" id="OEJ75647.1"/>
    </source>
</evidence>
<evidence type="ECO:0000256" key="9">
    <source>
        <dbReference type="ARBA" id="ARBA00022777"/>
    </source>
</evidence>
<dbReference type="AlphaFoldDB" id="A0A1E5QM43"/>
<keyword evidence="5" id="KW-1003">Cell membrane</keyword>
<dbReference type="Pfam" id="PF00512">
    <property type="entry name" value="HisKA"/>
    <property type="match status" value="1"/>
</dbReference>
<dbReference type="GO" id="GO:0000155">
    <property type="term" value="F:phosphorelay sensor kinase activity"/>
    <property type="evidence" value="ECO:0007669"/>
    <property type="project" value="InterPro"/>
</dbReference>
<sequence length="779" mass="87001">MPSFPSLTPYRILNLATFTRLDELLKQTAQTWEQEAILLTEALLLTHLPLPSVQQSRFCQQTDWFTLLASERFSVLLVGKFVSELVKDNPQESSVKTSLLFDADEIAQFLSILSESSISDPQVTQALARAARLVQPNDPHYQSAFTLGLAEFLTQSDSSPPDPALFKVPTLPENRAANYRATEIVLRQRLQQERLINQVVTQIRQSLQLPAILSTAVEQVRHFLQADRMLIYQFYPTATKATESTVLDGQVTYEARVSDRLQSALRLTEGGECFTHVSNPYEKYRQGSIQAVEDVEVSYGNVKCFLELMRRYQVRAKLIVPIVVQEELWGLLIAQQCGEPRHWLDSEKFFLRQIAEHLAIAIYQAELYAQLQQQKQYLEQRVSERTSELRDALLGAQAANRAKSEFLAAMSHELRTPLTCVIGMSATLLRLPFGEGSLSVQKQHDYLQTIHDSGKHLLELINDILELSQVESGKAILNVTSFSLAKLVAGCRQSLKPKADLTQVALSVEANIAPNEDVFRADQRRVEQILLNLLSNAVKFTPAGGEVTVRVWREGNHAVFQVEDTGIGIPEEQRSLLFQKFQQLDTSYHRVYEGMGLGLALTKQLVELHSGSIEVESTVDVGSIFTVRLPSQPLAAEGQNMEMAGKSGHSSLGRLVLIEHHEETAWAICDLLTAAGYQVVWLVEGTAAIAQIEILQPLVVITAAQLPGIDGYEIIQQLRSLATTCSIKVLLLADPLSREMTSQKQTYRADQTLSKPIQPEILLQTITHLVNTSTANELT</sequence>
<evidence type="ECO:0000259" key="15">
    <source>
        <dbReference type="PROSITE" id="PS50109"/>
    </source>
</evidence>
<dbReference type="GO" id="GO:0009927">
    <property type="term" value="F:histidine phosphotransfer kinase activity"/>
    <property type="evidence" value="ECO:0007669"/>
    <property type="project" value="TreeGrafter"/>
</dbReference>
<keyword evidence="7" id="KW-0808">Transferase</keyword>
<comment type="caution">
    <text evidence="17">The sequence shown here is derived from an EMBL/GenBank/DDBJ whole genome shotgun (WGS) entry which is preliminary data.</text>
</comment>
<feature type="domain" description="Phytochrome chromophore attachment site" evidence="14">
    <location>
        <begin position="208"/>
        <end position="360"/>
    </location>
</feature>
<dbReference type="GO" id="GO:0005886">
    <property type="term" value="C:plasma membrane"/>
    <property type="evidence" value="ECO:0007669"/>
    <property type="project" value="UniProtKB-SubCell"/>
</dbReference>
<dbReference type="RefSeq" id="WP_069966732.1">
    <property type="nucleotide sequence ID" value="NZ_CM124774.1"/>
</dbReference>
<keyword evidence="11" id="KW-0902">Two-component regulatory system</keyword>
<dbReference type="OrthoDB" id="500345at2"/>
<dbReference type="SUPFAM" id="SSF47384">
    <property type="entry name" value="Homodimeric domain of signal transducing histidine kinase"/>
    <property type="match status" value="1"/>
</dbReference>
<dbReference type="SUPFAM" id="SSF55874">
    <property type="entry name" value="ATPase domain of HSP90 chaperone/DNA topoisomerase II/histidine kinase"/>
    <property type="match status" value="1"/>
</dbReference>
<comment type="catalytic activity">
    <reaction evidence="1">
        <text>ATP + protein L-histidine = ADP + protein N-phospho-L-histidine.</text>
        <dbReference type="EC" id="2.7.13.3"/>
    </reaction>
</comment>
<dbReference type="Pfam" id="PF00072">
    <property type="entry name" value="Response_reg"/>
    <property type="match status" value="1"/>
</dbReference>
<dbReference type="SUPFAM" id="SSF55781">
    <property type="entry name" value="GAF domain-like"/>
    <property type="match status" value="1"/>
</dbReference>
<dbReference type="Pfam" id="PF02518">
    <property type="entry name" value="HATPase_c"/>
    <property type="match status" value="1"/>
</dbReference>
<dbReference type="InterPro" id="IPR011006">
    <property type="entry name" value="CheY-like_superfamily"/>
</dbReference>
<dbReference type="FunFam" id="3.30.565.10:FF:000023">
    <property type="entry name" value="PAS domain-containing sensor histidine kinase"/>
    <property type="match status" value="1"/>
</dbReference>
<evidence type="ECO:0000256" key="1">
    <source>
        <dbReference type="ARBA" id="ARBA00000085"/>
    </source>
</evidence>
<dbReference type="SMART" id="SM00388">
    <property type="entry name" value="HisKA"/>
    <property type="match status" value="1"/>
</dbReference>
<feature type="domain" description="Histidine kinase" evidence="15">
    <location>
        <begin position="409"/>
        <end position="633"/>
    </location>
</feature>
<evidence type="ECO:0000256" key="3">
    <source>
        <dbReference type="ARBA" id="ARBA00006402"/>
    </source>
</evidence>
<reference evidence="17" key="1">
    <citation type="submission" date="2016-09" db="EMBL/GenBank/DDBJ databases">
        <title>Draft genome of thermotolerant cyanobacterium Desertifilum sp. strain IPPAS B-1220.</title>
        <authorList>
            <person name="Sinetova M.A."/>
            <person name="Bolakhan K."/>
            <person name="Zayadan B.K."/>
            <person name="Mironov K.S."/>
            <person name="Ustinova V."/>
            <person name="Kupriyanova E.V."/>
            <person name="Sidorov R.A."/>
            <person name="Skrypnik A.N."/>
            <person name="Gogoleva N.E."/>
            <person name="Gogolev Y.V."/>
            <person name="Los D.A."/>
        </authorList>
    </citation>
    <scope>NUCLEOTIDE SEQUENCE [LARGE SCALE GENOMIC DNA]</scope>
    <source>
        <strain evidence="17">IPPAS B-1220</strain>
    </source>
</reference>
<keyword evidence="8" id="KW-0547">Nucleotide-binding</keyword>
<keyword evidence="9" id="KW-0418">Kinase</keyword>
<evidence type="ECO:0000256" key="5">
    <source>
        <dbReference type="ARBA" id="ARBA00022475"/>
    </source>
</evidence>
<dbReference type="PANTHER" id="PTHR43047:SF63">
    <property type="entry name" value="HISTIDINE KINASE"/>
    <property type="match status" value="1"/>
</dbReference>
<dbReference type="CDD" id="cd16922">
    <property type="entry name" value="HATPase_EvgS-ArcB-TorS-like"/>
    <property type="match status" value="1"/>
</dbReference>
<evidence type="ECO:0000256" key="13">
    <source>
        <dbReference type="PROSITE-ProRule" id="PRU00169"/>
    </source>
</evidence>
<dbReference type="PANTHER" id="PTHR43047">
    <property type="entry name" value="TWO-COMPONENT HISTIDINE PROTEIN KINASE"/>
    <property type="match status" value="1"/>
</dbReference>
<dbReference type="SMART" id="SM00387">
    <property type="entry name" value="HATPase_c"/>
    <property type="match status" value="1"/>
</dbReference>
<dbReference type="PROSITE" id="PS50046">
    <property type="entry name" value="PHYTOCHROME_2"/>
    <property type="match status" value="1"/>
</dbReference>
<dbReference type="InterPro" id="IPR004358">
    <property type="entry name" value="Sig_transdc_His_kin-like_C"/>
</dbReference>
<dbReference type="InterPro" id="IPR001789">
    <property type="entry name" value="Sig_transdc_resp-reg_receiver"/>
</dbReference>
<dbReference type="CDD" id="cd00082">
    <property type="entry name" value="HisKA"/>
    <property type="match status" value="1"/>
</dbReference>
<evidence type="ECO:0000256" key="11">
    <source>
        <dbReference type="ARBA" id="ARBA00023012"/>
    </source>
</evidence>
<dbReference type="Pfam" id="PF01590">
    <property type="entry name" value="GAF"/>
    <property type="match status" value="1"/>
</dbReference>
<dbReference type="EMBL" id="MJGC01000047">
    <property type="protein sequence ID" value="OEJ75647.1"/>
    <property type="molecule type" value="Genomic_DNA"/>
</dbReference>
<evidence type="ECO:0000256" key="6">
    <source>
        <dbReference type="ARBA" id="ARBA00022553"/>
    </source>
</evidence>
<evidence type="ECO:0000256" key="7">
    <source>
        <dbReference type="ARBA" id="ARBA00022679"/>
    </source>
</evidence>
<keyword evidence="10" id="KW-0067">ATP-binding</keyword>
<dbReference type="Gene3D" id="3.30.565.10">
    <property type="entry name" value="Histidine kinase-like ATPase, C-terminal domain"/>
    <property type="match status" value="1"/>
</dbReference>
<protein>
    <recommendedName>
        <fullName evidence="4">histidine kinase</fullName>
        <ecNumber evidence="4">2.7.13.3</ecNumber>
    </recommendedName>
</protein>
<evidence type="ECO:0000256" key="4">
    <source>
        <dbReference type="ARBA" id="ARBA00012438"/>
    </source>
</evidence>
<evidence type="ECO:0000256" key="10">
    <source>
        <dbReference type="ARBA" id="ARBA00022840"/>
    </source>
</evidence>
<dbReference type="InterPro" id="IPR016132">
    <property type="entry name" value="Phyto_chromo_attachment"/>
</dbReference>
<accession>A0A1E5QM43</accession>
<dbReference type="PROSITE" id="PS50109">
    <property type="entry name" value="HIS_KIN"/>
    <property type="match status" value="1"/>
</dbReference>
<gene>
    <name evidence="17" type="ORF">BH720_08380</name>
</gene>
<organism evidence="17">
    <name type="scientific">Desertifilum tharense IPPAS B-1220</name>
    <dbReference type="NCBI Taxonomy" id="1781255"/>
    <lineage>
        <taxon>Bacteria</taxon>
        <taxon>Bacillati</taxon>
        <taxon>Cyanobacteriota</taxon>
        <taxon>Cyanophyceae</taxon>
        <taxon>Desertifilales</taxon>
        <taxon>Desertifilaceae</taxon>
        <taxon>Desertifilum</taxon>
    </lineage>
</organism>
<dbReference type="InterPro" id="IPR003594">
    <property type="entry name" value="HATPase_dom"/>
</dbReference>
<evidence type="ECO:0000256" key="2">
    <source>
        <dbReference type="ARBA" id="ARBA00004236"/>
    </source>
</evidence>
<keyword evidence="6" id="KW-0597">Phosphoprotein</keyword>
<dbReference type="SUPFAM" id="SSF52172">
    <property type="entry name" value="CheY-like"/>
    <property type="match status" value="1"/>
</dbReference>
<dbReference type="Gene3D" id="3.30.450.40">
    <property type="match status" value="1"/>
</dbReference>
<dbReference type="InterPro" id="IPR036097">
    <property type="entry name" value="HisK_dim/P_sf"/>
</dbReference>
<comment type="subcellular location">
    <subcellularLocation>
        <location evidence="2">Cell membrane</location>
    </subcellularLocation>
</comment>
<evidence type="ECO:0000259" key="14">
    <source>
        <dbReference type="PROSITE" id="PS50046"/>
    </source>
</evidence>
<feature type="domain" description="Response regulatory" evidence="16">
    <location>
        <begin position="654"/>
        <end position="770"/>
    </location>
</feature>
<dbReference type="Gene3D" id="3.40.50.2300">
    <property type="match status" value="1"/>
</dbReference>
<comment type="similarity">
    <text evidence="3">In the N-terminal section; belongs to the phytochrome family.</text>
</comment>
<evidence type="ECO:0000256" key="8">
    <source>
        <dbReference type="ARBA" id="ARBA00022741"/>
    </source>
</evidence>
<keyword evidence="12" id="KW-0472">Membrane</keyword>
<dbReference type="PRINTS" id="PR00344">
    <property type="entry name" value="BCTRLSENSOR"/>
</dbReference>
<dbReference type="PROSITE" id="PS50110">
    <property type="entry name" value="RESPONSE_REGULATORY"/>
    <property type="match status" value="1"/>
</dbReference>
<dbReference type="GO" id="GO:0005524">
    <property type="term" value="F:ATP binding"/>
    <property type="evidence" value="ECO:0007669"/>
    <property type="project" value="UniProtKB-KW"/>
</dbReference>
<evidence type="ECO:0000259" key="16">
    <source>
        <dbReference type="PROSITE" id="PS50110"/>
    </source>
</evidence>
<dbReference type="STRING" id="1781255.BH720_08380"/>
<dbReference type="Gene3D" id="1.10.287.130">
    <property type="match status" value="1"/>
</dbReference>
<dbReference type="SMART" id="SM00065">
    <property type="entry name" value="GAF"/>
    <property type="match status" value="1"/>
</dbReference>
<evidence type="ECO:0000256" key="12">
    <source>
        <dbReference type="ARBA" id="ARBA00023136"/>
    </source>
</evidence>
<comment type="caution">
    <text evidence="13">Lacks conserved residue(s) required for the propagation of feature annotation.</text>
</comment>
<proteinExistence type="inferred from homology"/>
<name>A0A1E5QM43_9CYAN</name>
<dbReference type="InterPro" id="IPR003661">
    <property type="entry name" value="HisK_dim/P_dom"/>
</dbReference>
<dbReference type="InterPro" id="IPR029016">
    <property type="entry name" value="GAF-like_dom_sf"/>
</dbReference>
<dbReference type="SMART" id="SM00448">
    <property type="entry name" value="REC"/>
    <property type="match status" value="1"/>
</dbReference>
<dbReference type="InterPro" id="IPR003018">
    <property type="entry name" value="GAF"/>
</dbReference>
<dbReference type="InterPro" id="IPR005467">
    <property type="entry name" value="His_kinase_dom"/>
</dbReference>